<dbReference type="InterPro" id="IPR012862">
    <property type="entry name" value="DUF1635"/>
</dbReference>
<dbReference type="PANTHER" id="PTHR33431">
    <property type="entry name" value="ENABLED-LIKE PROTEIN (DUF1635)"/>
    <property type="match status" value="1"/>
</dbReference>
<keyword evidence="1" id="KW-0175">Coiled coil</keyword>
<organism evidence="2 3">
    <name type="scientific">Lupinus albus</name>
    <name type="common">White lupine</name>
    <name type="synonym">Lupinus termis</name>
    <dbReference type="NCBI Taxonomy" id="3870"/>
    <lineage>
        <taxon>Eukaryota</taxon>
        <taxon>Viridiplantae</taxon>
        <taxon>Streptophyta</taxon>
        <taxon>Embryophyta</taxon>
        <taxon>Tracheophyta</taxon>
        <taxon>Spermatophyta</taxon>
        <taxon>Magnoliopsida</taxon>
        <taxon>eudicotyledons</taxon>
        <taxon>Gunneridae</taxon>
        <taxon>Pentapetalae</taxon>
        <taxon>rosids</taxon>
        <taxon>fabids</taxon>
        <taxon>Fabales</taxon>
        <taxon>Fabaceae</taxon>
        <taxon>Papilionoideae</taxon>
        <taxon>50 kb inversion clade</taxon>
        <taxon>genistoids sensu lato</taxon>
        <taxon>core genistoids</taxon>
        <taxon>Genisteae</taxon>
        <taxon>Lupinus</taxon>
    </lineage>
</organism>
<keyword evidence="3" id="KW-1185">Reference proteome</keyword>
<comment type="caution">
    <text evidence="2">The sequence shown here is derived from an EMBL/GenBank/DDBJ whole genome shotgun (WGS) entry which is preliminary data.</text>
</comment>
<dbReference type="EMBL" id="WOCE01000025">
    <property type="protein sequence ID" value="KAE9585485.1"/>
    <property type="molecule type" value="Genomic_DNA"/>
</dbReference>
<feature type="coiled-coil region" evidence="1">
    <location>
        <begin position="27"/>
        <end position="68"/>
    </location>
</feature>
<proteinExistence type="predicted"/>
<gene>
    <name evidence="2" type="ORF">Lalb_Chr25g0289461</name>
</gene>
<protein>
    <submittedName>
        <fullName evidence="2">Uncharacterized protein</fullName>
    </submittedName>
</protein>
<reference evidence="3" key="1">
    <citation type="journal article" date="2020" name="Nat. Commun.">
        <title>Genome sequence of the cluster root forming white lupin.</title>
        <authorList>
            <person name="Hufnagel B."/>
            <person name="Marques A."/>
            <person name="Soriano A."/>
            <person name="Marques L."/>
            <person name="Divol F."/>
            <person name="Doumas P."/>
            <person name="Sallet E."/>
            <person name="Mancinotti D."/>
            <person name="Carrere S."/>
            <person name="Marande W."/>
            <person name="Arribat S."/>
            <person name="Keller J."/>
            <person name="Huneau C."/>
            <person name="Blein T."/>
            <person name="Aime D."/>
            <person name="Laguerre M."/>
            <person name="Taylor J."/>
            <person name="Schubert V."/>
            <person name="Nelson M."/>
            <person name="Geu-Flores F."/>
            <person name="Crespi M."/>
            <person name="Gallardo-Guerrero K."/>
            <person name="Delaux P.-M."/>
            <person name="Salse J."/>
            <person name="Berges H."/>
            <person name="Guyot R."/>
            <person name="Gouzy J."/>
            <person name="Peret B."/>
        </authorList>
    </citation>
    <scope>NUCLEOTIDE SEQUENCE [LARGE SCALE GENOMIC DNA]</scope>
    <source>
        <strain evidence="3">cv. Amiga</strain>
    </source>
</reference>
<dbReference type="Pfam" id="PF07795">
    <property type="entry name" value="DUF1635"/>
    <property type="match status" value="1"/>
</dbReference>
<evidence type="ECO:0000313" key="3">
    <source>
        <dbReference type="Proteomes" id="UP000447434"/>
    </source>
</evidence>
<evidence type="ECO:0000313" key="2">
    <source>
        <dbReference type="EMBL" id="KAE9585485.1"/>
    </source>
</evidence>
<dbReference type="PANTHER" id="PTHR33431:SF12">
    <property type="entry name" value="HIGH MOBILITY GROUP BOX PROTEIN, PUTATIVE (DUF1635)-RELATED"/>
    <property type="match status" value="1"/>
</dbReference>
<accession>A0A6A4N160</accession>
<dbReference type="OrthoDB" id="778241at2759"/>
<name>A0A6A4N160_LUPAL</name>
<dbReference type="AlphaFoldDB" id="A0A6A4N160"/>
<dbReference type="Proteomes" id="UP000447434">
    <property type="component" value="Chromosome 25"/>
</dbReference>
<sequence>MISSGNENIVEIKHRLLCTKLELVTARKEANMEIKKYEDTIKGLFKLLKRVSQERDEARDKLHFLLRSFHQPNSAEASTTIPQVGHYPKHPKVKNTKVIDLSSKPFSNGSFDLALATPQSNENHFGYQVMEYSQASLALPNQPNYQRKYGIMKVLDIGASSDNMGDNTSLVIDKLDWEKPLPQKGRQLLQTLPQWQNPHSLSSSSCFPPSVTQDNDFSTKTYDKESGNPSSVILTSLSLAFPGNCYGPSHMSSAKNEPVSYEDMDSCRMHNHNHVLTGKKRKLF</sequence>
<evidence type="ECO:0000256" key="1">
    <source>
        <dbReference type="SAM" id="Coils"/>
    </source>
</evidence>